<evidence type="ECO:0000313" key="2">
    <source>
        <dbReference type="Proteomes" id="UP001054837"/>
    </source>
</evidence>
<dbReference type="Proteomes" id="UP001054837">
    <property type="component" value="Unassembled WGS sequence"/>
</dbReference>
<proteinExistence type="predicted"/>
<reference evidence="1 2" key="1">
    <citation type="submission" date="2021-06" db="EMBL/GenBank/DDBJ databases">
        <title>Caerostris darwini draft genome.</title>
        <authorList>
            <person name="Kono N."/>
            <person name="Arakawa K."/>
        </authorList>
    </citation>
    <scope>NUCLEOTIDE SEQUENCE [LARGE SCALE GENOMIC DNA]</scope>
</reference>
<evidence type="ECO:0000313" key="1">
    <source>
        <dbReference type="EMBL" id="GIY04153.1"/>
    </source>
</evidence>
<dbReference type="AlphaFoldDB" id="A0AAV4Q3C6"/>
<sequence>MASPRTTKNHRLVPNPISLHTSRISKELPQESILLYSISSSAKNEKKRRTHSPCLPLNPSSAITTSERIVPEGKLHYDFKLCLNRDCQHHSKEGRKKLFCCRRRVGEGPLSLDEIQNAEVLVSFPSRYKSSLR</sequence>
<keyword evidence="2" id="KW-1185">Reference proteome</keyword>
<organism evidence="1 2">
    <name type="scientific">Caerostris darwini</name>
    <dbReference type="NCBI Taxonomy" id="1538125"/>
    <lineage>
        <taxon>Eukaryota</taxon>
        <taxon>Metazoa</taxon>
        <taxon>Ecdysozoa</taxon>
        <taxon>Arthropoda</taxon>
        <taxon>Chelicerata</taxon>
        <taxon>Arachnida</taxon>
        <taxon>Araneae</taxon>
        <taxon>Araneomorphae</taxon>
        <taxon>Entelegynae</taxon>
        <taxon>Araneoidea</taxon>
        <taxon>Araneidae</taxon>
        <taxon>Caerostris</taxon>
    </lineage>
</organism>
<gene>
    <name evidence="1" type="ORF">CDAR_233041</name>
</gene>
<protein>
    <submittedName>
        <fullName evidence="1">Uncharacterized protein</fullName>
    </submittedName>
</protein>
<accession>A0AAV4Q3C6</accession>
<dbReference type="EMBL" id="BPLQ01003898">
    <property type="protein sequence ID" value="GIY04153.1"/>
    <property type="molecule type" value="Genomic_DNA"/>
</dbReference>
<comment type="caution">
    <text evidence="1">The sequence shown here is derived from an EMBL/GenBank/DDBJ whole genome shotgun (WGS) entry which is preliminary data.</text>
</comment>
<name>A0AAV4Q3C6_9ARAC</name>